<sequence>MKSFLTGIQH</sequence>
<accession>A0A5C8GMJ7</accession>
<dbReference type="EMBL" id="SDIK01000005">
    <property type="protein sequence ID" value="TXJ63397.1"/>
    <property type="molecule type" value="Genomic_DNA"/>
</dbReference>
<reference evidence="2" key="1">
    <citation type="submission" date="2019-05" db="EMBL/GenBank/DDBJ databases">
        <title>Prevotella brunnea sp. nov., isolated from a wound of a patient.</title>
        <authorList>
            <person name="Buhl M."/>
        </authorList>
    </citation>
    <scope>NUCLEOTIDE SEQUENCE [LARGE SCALE GENOMIC DNA]</scope>
    <source>
        <strain evidence="2">A2672</strain>
    </source>
</reference>
<keyword evidence="2" id="KW-1185">Reference proteome</keyword>
<protein>
    <submittedName>
        <fullName evidence="1">Uncharacterized protein</fullName>
    </submittedName>
</protein>
<comment type="caution">
    <text evidence="1">The sequence shown here is derived from an EMBL/GenBank/DDBJ whole genome shotgun (WGS) entry which is preliminary data.</text>
</comment>
<name>A0A5C8GMJ7_9BACT</name>
<evidence type="ECO:0000313" key="2">
    <source>
        <dbReference type="Proteomes" id="UP000321612"/>
    </source>
</evidence>
<dbReference type="Proteomes" id="UP000321612">
    <property type="component" value="Unassembled WGS sequence"/>
</dbReference>
<gene>
    <name evidence="1" type="ORF">ETF27_00475</name>
</gene>
<evidence type="ECO:0000313" key="1">
    <source>
        <dbReference type="EMBL" id="TXJ63397.1"/>
    </source>
</evidence>
<proteinExistence type="predicted"/>
<organism evidence="1 2">
    <name type="scientific">Prevotella brunnea</name>
    <dbReference type="NCBI Taxonomy" id="2508867"/>
    <lineage>
        <taxon>Bacteria</taxon>
        <taxon>Pseudomonadati</taxon>
        <taxon>Bacteroidota</taxon>
        <taxon>Bacteroidia</taxon>
        <taxon>Bacteroidales</taxon>
        <taxon>Prevotellaceae</taxon>
        <taxon>Prevotella</taxon>
    </lineage>
</organism>